<dbReference type="AlphaFoldDB" id="A0A1L2ZMZ6"/>
<reference evidence="3 5" key="1">
    <citation type="submission" date="2016-11" db="EMBL/GenBank/DDBJ databases">
        <title>Genome sequencing of Zhihengliuella aestuarii B18 antagonistic to Plasmodiophora brassicae.</title>
        <authorList>
            <person name="Luo Y."/>
        </authorList>
    </citation>
    <scope>NUCLEOTIDE SEQUENCE [LARGE SCALE GENOMIC DNA]</scope>
    <source>
        <strain evidence="3 5">B18</strain>
    </source>
</reference>
<keyword evidence="2" id="KW-0472">Membrane</keyword>
<evidence type="ECO:0000256" key="2">
    <source>
        <dbReference type="SAM" id="Phobius"/>
    </source>
</evidence>
<evidence type="ECO:0000313" key="6">
    <source>
        <dbReference type="Proteomes" id="UP000580797"/>
    </source>
</evidence>
<feature type="transmembrane region" description="Helical" evidence="2">
    <location>
        <begin position="20"/>
        <end position="37"/>
    </location>
</feature>
<sequence length="66" mass="6811">MTKNNSPETSGTGAAGKSFLLALLGGTIAAGLGKMVLDKIRQDKRAKQANQTAVANNPTKPRATND</sequence>
<feature type="compositionally biased region" description="Polar residues" evidence="1">
    <location>
        <begin position="48"/>
        <end position="66"/>
    </location>
</feature>
<dbReference type="EMBL" id="CP018135">
    <property type="protein sequence ID" value="APF40754.1"/>
    <property type="molecule type" value="Genomic_DNA"/>
</dbReference>
<dbReference type="Proteomes" id="UP000183530">
    <property type="component" value="Chromosome"/>
</dbReference>
<dbReference type="EMBL" id="JACHDR010000001">
    <property type="protein sequence ID" value="MBB5512523.1"/>
    <property type="molecule type" value="Genomic_DNA"/>
</dbReference>
<keyword evidence="2" id="KW-0812">Transmembrane</keyword>
<feature type="region of interest" description="Disordered" evidence="1">
    <location>
        <begin position="43"/>
        <end position="66"/>
    </location>
</feature>
<keyword evidence="5" id="KW-1185">Reference proteome</keyword>
<dbReference type="RefSeq" id="WP_071894231.1">
    <property type="nucleotide sequence ID" value="NZ_BAAARH010000014.1"/>
</dbReference>
<name>A0A1L2ZMZ6_9MICC</name>
<evidence type="ECO:0000256" key="1">
    <source>
        <dbReference type="SAM" id="MobiDB-lite"/>
    </source>
</evidence>
<organism evidence="3 5">
    <name type="scientific">Neomicrococcus aestuarii</name>
    <dbReference type="NCBI Taxonomy" id="556325"/>
    <lineage>
        <taxon>Bacteria</taxon>
        <taxon>Bacillati</taxon>
        <taxon>Actinomycetota</taxon>
        <taxon>Actinomycetes</taxon>
        <taxon>Micrococcales</taxon>
        <taxon>Micrococcaceae</taxon>
        <taxon>Neomicrococcus</taxon>
    </lineage>
</organism>
<proteinExistence type="predicted"/>
<evidence type="ECO:0000313" key="4">
    <source>
        <dbReference type="EMBL" id="MBB5512523.1"/>
    </source>
</evidence>
<evidence type="ECO:0000313" key="5">
    <source>
        <dbReference type="Proteomes" id="UP000183530"/>
    </source>
</evidence>
<protein>
    <submittedName>
        <fullName evidence="4">ABC-type uncharacterized transport system ATPase component</fullName>
    </submittedName>
</protein>
<gene>
    <name evidence="3" type="ORF">BHE16_06735</name>
    <name evidence="4" type="ORF">HD598_001210</name>
</gene>
<reference evidence="4 6" key="2">
    <citation type="submission" date="2020-08" db="EMBL/GenBank/DDBJ databases">
        <title>Sequencing the genomes of 1000 actinobacteria strains.</title>
        <authorList>
            <person name="Klenk H.-P."/>
        </authorList>
    </citation>
    <scope>NUCLEOTIDE SEQUENCE [LARGE SCALE GENOMIC DNA]</scope>
    <source>
        <strain evidence="4 6">DSM 105783</strain>
    </source>
</reference>
<evidence type="ECO:0000313" key="3">
    <source>
        <dbReference type="EMBL" id="APF40754.1"/>
    </source>
</evidence>
<dbReference type="Proteomes" id="UP000580797">
    <property type="component" value="Unassembled WGS sequence"/>
</dbReference>
<accession>A0A1L2ZMZ6</accession>
<keyword evidence="2" id="KW-1133">Transmembrane helix</keyword>
<dbReference type="KEGG" id="nae:BHE16_06735"/>